<dbReference type="AlphaFoldDB" id="A0A975EQB1"/>
<name>A0A975EQB1_9RHOB</name>
<dbReference type="KEGG" id="cact:HZ995_01430"/>
<accession>A0A975EQB1</accession>
<protein>
    <submittedName>
        <fullName evidence="2">DUF4389 domain-containing protein</fullName>
    </submittedName>
</protein>
<dbReference type="InterPro" id="IPR025498">
    <property type="entry name" value="DUF4389"/>
</dbReference>
<evidence type="ECO:0000313" key="3">
    <source>
        <dbReference type="Proteomes" id="UP000665026"/>
    </source>
</evidence>
<reference evidence="2" key="1">
    <citation type="submission" date="2020-07" db="EMBL/GenBank/DDBJ databases">
        <title>Genome sequences of bacteria associated with the marine, planktonic diatom Thalassiosira profunda strain ECT2AJA-044.</title>
        <authorList>
            <person name="Gargas C.B."/>
            <person name="Roberts W.R."/>
            <person name="Alverson A.J."/>
        </authorList>
    </citation>
    <scope>NUCLEOTIDE SEQUENCE</scope>
    <source>
        <strain evidence="2">ECT2AJA-044</strain>
    </source>
</reference>
<dbReference type="EMBL" id="CP060010">
    <property type="protein sequence ID" value="QTN36215.1"/>
    <property type="molecule type" value="Genomic_DNA"/>
</dbReference>
<organism evidence="2 3">
    <name type="scientific">Cognatishimia activa</name>
    <dbReference type="NCBI Taxonomy" id="1715691"/>
    <lineage>
        <taxon>Bacteria</taxon>
        <taxon>Pseudomonadati</taxon>
        <taxon>Pseudomonadota</taxon>
        <taxon>Alphaproteobacteria</taxon>
        <taxon>Rhodobacterales</taxon>
        <taxon>Paracoccaceae</taxon>
        <taxon>Cognatishimia</taxon>
    </lineage>
</organism>
<dbReference type="Proteomes" id="UP000665026">
    <property type="component" value="Chromosome"/>
</dbReference>
<dbReference type="RefSeq" id="WP_209356918.1">
    <property type="nucleotide sequence ID" value="NZ_CP060010.1"/>
</dbReference>
<gene>
    <name evidence="2" type="ORF">HZ995_01430</name>
</gene>
<keyword evidence="1" id="KW-1133">Transmembrane helix</keyword>
<feature type="transmembrane region" description="Helical" evidence="1">
    <location>
        <begin position="26"/>
        <end position="53"/>
    </location>
</feature>
<keyword evidence="1" id="KW-0812">Transmembrane</keyword>
<sequence>MTDTHQHSYSETEKPKGGAWKRGLHMLIFLILFGVAESLLALGAILQFFWYLFAGRRNELIADIGRDLSVWMKDVVDFQTGNTEVRPFPWDKSTQ</sequence>
<proteinExistence type="predicted"/>
<keyword evidence="1" id="KW-0472">Membrane</keyword>
<evidence type="ECO:0000313" key="2">
    <source>
        <dbReference type="EMBL" id="QTN36215.1"/>
    </source>
</evidence>
<dbReference type="Pfam" id="PF14333">
    <property type="entry name" value="DUF4389"/>
    <property type="match status" value="1"/>
</dbReference>
<evidence type="ECO:0000256" key="1">
    <source>
        <dbReference type="SAM" id="Phobius"/>
    </source>
</evidence>